<keyword evidence="3" id="KW-1185">Reference proteome</keyword>
<reference evidence="2 3" key="1">
    <citation type="submission" date="2020-06" db="EMBL/GenBank/DDBJ databases">
        <title>Actinokineospora xiongansis sp. nov., isolated from soil of Baiyangdian.</title>
        <authorList>
            <person name="Zhang X."/>
        </authorList>
    </citation>
    <scope>NUCLEOTIDE SEQUENCE [LARGE SCALE GENOMIC DNA]</scope>
    <source>
        <strain evidence="2 3">HBU206404</strain>
    </source>
</reference>
<protein>
    <submittedName>
        <fullName evidence="2">Uncharacterized protein</fullName>
    </submittedName>
</protein>
<name>A0ABR7KZ45_9PSEU</name>
<evidence type="ECO:0000313" key="2">
    <source>
        <dbReference type="EMBL" id="MBC6445706.1"/>
    </source>
</evidence>
<sequence length="127" mass="13918">MSWAETHARKAVLDAVLRRARRDPTAPLVFDDIPDARRLFGTADGVLLALQQRWTTTLAARLDQAIETDSDPHEARARLAAEQPTLRAVLDAGATRSSALRDTQRGERRMVVSSTNSAANRPTAGRC</sequence>
<dbReference type="RefSeq" id="WP_187217772.1">
    <property type="nucleotide sequence ID" value="NZ_JABVED010000001.1"/>
</dbReference>
<dbReference type="EMBL" id="JABVED010000001">
    <property type="protein sequence ID" value="MBC6445706.1"/>
    <property type="molecule type" value="Genomic_DNA"/>
</dbReference>
<proteinExistence type="predicted"/>
<evidence type="ECO:0000313" key="3">
    <source>
        <dbReference type="Proteomes" id="UP000734823"/>
    </source>
</evidence>
<organism evidence="2 3">
    <name type="scientific">Actinokineospora xionganensis</name>
    <dbReference type="NCBI Taxonomy" id="2684470"/>
    <lineage>
        <taxon>Bacteria</taxon>
        <taxon>Bacillati</taxon>
        <taxon>Actinomycetota</taxon>
        <taxon>Actinomycetes</taxon>
        <taxon>Pseudonocardiales</taxon>
        <taxon>Pseudonocardiaceae</taxon>
        <taxon>Actinokineospora</taxon>
    </lineage>
</organism>
<feature type="region of interest" description="Disordered" evidence="1">
    <location>
        <begin position="91"/>
        <end position="127"/>
    </location>
</feature>
<gene>
    <name evidence="2" type="ORF">GPZ80_00760</name>
</gene>
<accession>A0ABR7KZ45</accession>
<dbReference type="Proteomes" id="UP000734823">
    <property type="component" value="Unassembled WGS sequence"/>
</dbReference>
<comment type="caution">
    <text evidence="2">The sequence shown here is derived from an EMBL/GenBank/DDBJ whole genome shotgun (WGS) entry which is preliminary data.</text>
</comment>
<evidence type="ECO:0000256" key="1">
    <source>
        <dbReference type="SAM" id="MobiDB-lite"/>
    </source>
</evidence>